<dbReference type="Gene3D" id="3.90.550.10">
    <property type="entry name" value="Spore Coat Polysaccharide Biosynthesis Protein SpsA, Chain A"/>
    <property type="match status" value="1"/>
</dbReference>
<dbReference type="RefSeq" id="WP_009034432.1">
    <property type="nucleotide sequence ID" value="NZ_ALWO02000032.1"/>
</dbReference>
<accession>S2DXN6</accession>
<dbReference type="PANTHER" id="PTHR43630:SF1">
    <property type="entry name" value="POLY-BETA-1,6-N-ACETYL-D-GLUCOSAMINE SYNTHASE"/>
    <property type="match status" value="1"/>
</dbReference>
<comment type="caution">
    <text evidence="6">The sequence shown here is derived from an EMBL/GenBank/DDBJ whole genome shotgun (WGS) entry which is preliminary data.</text>
</comment>
<dbReference type="InterPro" id="IPR029044">
    <property type="entry name" value="Nucleotide-diphossugar_trans"/>
</dbReference>
<proteinExistence type="inferred from homology"/>
<dbReference type="PANTHER" id="PTHR43630">
    <property type="entry name" value="POLY-BETA-1,6-N-ACETYL-D-GLUCOSAMINE SYNTHASE"/>
    <property type="match status" value="1"/>
</dbReference>
<keyword evidence="4" id="KW-1133">Transmembrane helix</keyword>
<dbReference type="EC" id="2.4.1.-" evidence="6"/>
<protein>
    <submittedName>
        <fullName evidence="6">N-acetylglucosaminyltransferase</fullName>
        <ecNumber evidence="6">2.4.1.-</ecNumber>
    </submittedName>
</protein>
<evidence type="ECO:0000256" key="4">
    <source>
        <dbReference type="SAM" id="Phobius"/>
    </source>
</evidence>
<dbReference type="eggNOG" id="COG1215">
    <property type="taxonomic scope" value="Bacteria"/>
</dbReference>
<evidence type="ECO:0000313" key="7">
    <source>
        <dbReference type="Proteomes" id="UP000006073"/>
    </source>
</evidence>
<evidence type="ECO:0000256" key="3">
    <source>
        <dbReference type="ARBA" id="ARBA00022679"/>
    </source>
</evidence>
<dbReference type="STRING" id="1189612.A33Q_2201"/>
<evidence type="ECO:0000256" key="2">
    <source>
        <dbReference type="ARBA" id="ARBA00022676"/>
    </source>
</evidence>
<organism evidence="6 7">
    <name type="scientific">Indibacter alkaliphilus (strain CCUG 57479 / KCTC 22604 / LW1)</name>
    <dbReference type="NCBI Taxonomy" id="1189612"/>
    <lineage>
        <taxon>Bacteria</taxon>
        <taxon>Pseudomonadati</taxon>
        <taxon>Bacteroidota</taxon>
        <taxon>Cytophagia</taxon>
        <taxon>Cytophagales</taxon>
        <taxon>Cyclobacteriaceae</taxon>
    </lineage>
</organism>
<dbReference type="EMBL" id="ALWO02000032">
    <property type="protein sequence ID" value="EOZ96891.1"/>
    <property type="molecule type" value="Genomic_DNA"/>
</dbReference>
<evidence type="ECO:0000256" key="1">
    <source>
        <dbReference type="ARBA" id="ARBA00006739"/>
    </source>
</evidence>
<dbReference type="Proteomes" id="UP000006073">
    <property type="component" value="Unassembled WGS sequence"/>
</dbReference>
<dbReference type="OrthoDB" id="9805625at2"/>
<feature type="transmembrane region" description="Helical" evidence="4">
    <location>
        <begin position="6"/>
        <end position="23"/>
    </location>
</feature>
<keyword evidence="4" id="KW-0812">Transmembrane</keyword>
<keyword evidence="3 6" id="KW-0808">Transferase</keyword>
<keyword evidence="7" id="KW-1185">Reference proteome</keyword>
<keyword evidence="4" id="KW-0472">Membrane</keyword>
<feature type="transmembrane region" description="Helical" evidence="4">
    <location>
        <begin position="277"/>
        <end position="299"/>
    </location>
</feature>
<dbReference type="AlphaFoldDB" id="S2DXN6"/>
<feature type="domain" description="Glycosyltransferase 2-like" evidence="5">
    <location>
        <begin position="41"/>
        <end position="208"/>
    </location>
</feature>
<sequence length="372" mass="41804">MLTIYFLVGILYLLLMGRLRMYWQKKKSHAQSEKSDEMVNILIPFRNEAENLPLIFNSVVELNYRPLQVFFINDASEDNSVKIISKLVAEGESKDISFIILETSGVGKKAALQTGIQEVSSGIILTTDADCKLPPSWVELMCEPFHSDKIQLVAGPVMSNGQSGFLEKFQQVEWASVLLVTQASFESGNPLMCSAANLAFRRAAFMEVGGYMGNEHLLSGDDEFLLKKILRHFGVNSVSYINDQGSLVKTSAQGSWQLLFSQKIRWASKWKQHQSNFHMLSSLLPVLIQLFFLSSFILLTRGAQGQLVFCIVWGVKFLSEYKSLSTVLKSYGIKQALWVFLATSIFHPVYVLRVVLGALSGKFEWKGRKSSD</sequence>
<keyword evidence="2 6" id="KW-0328">Glycosyltransferase</keyword>
<feature type="transmembrane region" description="Helical" evidence="4">
    <location>
        <begin position="336"/>
        <end position="359"/>
    </location>
</feature>
<reference evidence="6 7" key="1">
    <citation type="journal article" date="2013" name="Genome Announc.">
        <title>Draft Genome Sequence of Indibacter alkaliphilus Strain LW1T, Isolated from Lonar Lake, a Haloalkaline Lake in the Buldana District of Maharashtra, India.</title>
        <authorList>
            <person name="Singh A."/>
            <person name="Kumar Jangir P."/>
            <person name="Sharma R."/>
            <person name="Singh A."/>
            <person name="Kumar Pinnaka A."/>
            <person name="Shivaji S."/>
        </authorList>
    </citation>
    <scope>NUCLEOTIDE SEQUENCE [LARGE SCALE GENOMIC DNA]</scope>
    <source>
        <strain evidence="7">CCUG 57479 / KCTC 22604 / LW1</strain>
    </source>
</reference>
<dbReference type="SUPFAM" id="SSF53448">
    <property type="entry name" value="Nucleotide-diphospho-sugar transferases"/>
    <property type="match status" value="1"/>
</dbReference>
<dbReference type="InterPro" id="IPR001173">
    <property type="entry name" value="Glyco_trans_2-like"/>
</dbReference>
<gene>
    <name evidence="6" type="ORF">A33Q_2201</name>
</gene>
<evidence type="ECO:0000259" key="5">
    <source>
        <dbReference type="Pfam" id="PF00535"/>
    </source>
</evidence>
<name>S2DXN6_INDAL</name>
<comment type="similarity">
    <text evidence="1">Belongs to the glycosyltransferase 2 family.</text>
</comment>
<dbReference type="Pfam" id="PF00535">
    <property type="entry name" value="Glycos_transf_2"/>
    <property type="match status" value="1"/>
</dbReference>
<dbReference type="GO" id="GO:0016757">
    <property type="term" value="F:glycosyltransferase activity"/>
    <property type="evidence" value="ECO:0007669"/>
    <property type="project" value="UniProtKB-KW"/>
</dbReference>
<evidence type="ECO:0000313" key="6">
    <source>
        <dbReference type="EMBL" id="EOZ96891.1"/>
    </source>
</evidence>